<keyword evidence="1" id="KW-0732">Signal</keyword>
<comment type="caution">
    <text evidence="2">The sequence shown here is derived from an EMBL/GenBank/DDBJ whole genome shotgun (WGS) entry which is preliminary data.</text>
</comment>
<accession>A0AA88YM51</accession>
<keyword evidence="3" id="KW-1185">Reference proteome</keyword>
<protein>
    <submittedName>
        <fullName evidence="2">Uncharacterized protein</fullName>
    </submittedName>
</protein>
<feature type="signal peptide" evidence="1">
    <location>
        <begin position="1"/>
        <end position="18"/>
    </location>
</feature>
<evidence type="ECO:0000313" key="3">
    <source>
        <dbReference type="Proteomes" id="UP001186944"/>
    </source>
</evidence>
<dbReference type="Proteomes" id="UP001186944">
    <property type="component" value="Unassembled WGS sequence"/>
</dbReference>
<reference evidence="2" key="1">
    <citation type="submission" date="2019-08" db="EMBL/GenBank/DDBJ databases">
        <title>The improved chromosome-level genome for the pearl oyster Pinctada fucata martensii using PacBio sequencing and Hi-C.</title>
        <authorList>
            <person name="Zheng Z."/>
        </authorList>
    </citation>
    <scope>NUCLEOTIDE SEQUENCE</scope>
    <source>
        <strain evidence="2">ZZ-2019</strain>
        <tissue evidence="2">Adductor muscle</tissue>
    </source>
</reference>
<feature type="chain" id="PRO_5041667275" evidence="1">
    <location>
        <begin position="19"/>
        <end position="275"/>
    </location>
</feature>
<name>A0AA88YM51_PINIB</name>
<proteinExistence type="predicted"/>
<dbReference type="AlphaFoldDB" id="A0AA88YM51"/>
<evidence type="ECO:0000313" key="2">
    <source>
        <dbReference type="EMBL" id="KAK3104096.1"/>
    </source>
</evidence>
<evidence type="ECO:0000256" key="1">
    <source>
        <dbReference type="SAM" id="SignalP"/>
    </source>
</evidence>
<sequence>MGPTAILWLLVLALGTTCQSLSSKSRQCICAGRESLHCMQLVGVFKDDSFVISPTKILMTIFVKPHTARRINRRWLFNTPVLGYESKSTCNGVNTIFHVGLPANEISVEHHVGTDGTDTKVEGSLDGIKVGVHGGTDADGHKQGGASIGVGVGKFGEVGLHVDGGASGVAVGGHGKVEVPGVGKAEGQVDVNNQGHVVASGNANGPVQGICVGGSKDVTEFIDNAGMSNIQSMSGMNALGGTNGMSGMSPMNGIGMTGMGGAGNSPYGFQPGSLG</sequence>
<organism evidence="2 3">
    <name type="scientific">Pinctada imbricata</name>
    <name type="common">Atlantic pearl-oyster</name>
    <name type="synonym">Pinctada martensii</name>
    <dbReference type="NCBI Taxonomy" id="66713"/>
    <lineage>
        <taxon>Eukaryota</taxon>
        <taxon>Metazoa</taxon>
        <taxon>Spiralia</taxon>
        <taxon>Lophotrochozoa</taxon>
        <taxon>Mollusca</taxon>
        <taxon>Bivalvia</taxon>
        <taxon>Autobranchia</taxon>
        <taxon>Pteriomorphia</taxon>
        <taxon>Pterioida</taxon>
        <taxon>Pterioidea</taxon>
        <taxon>Pteriidae</taxon>
        <taxon>Pinctada</taxon>
    </lineage>
</organism>
<gene>
    <name evidence="2" type="ORF">FSP39_024376</name>
</gene>
<dbReference type="EMBL" id="VSWD01000005">
    <property type="protein sequence ID" value="KAK3104096.1"/>
    <property type="molecule type" value="Genomic_DNA"/>
</dbReference>